<evidence type="ECO:0000313" key="3">
    <source>
        <dbReference type="EMBL" id="ARE87267.1"/>
    </source>
</evidence>
<dbReference type="AlphaFoldDB" id="A0AAC9WFT7"/>
<proteinExistence type="predicted"/>
<evidence type="ECO:0000313" key="5">
    <source>
        <dbReference type="Proteomes" id="UP000192478"/>
    </source>
</evidence>
<dbReference type="Proteomes" id="UP000192478">
    <property type="component" value="Chromosome"/>
</dbReference>
<keyword evidence="4" id="KW-1185">Reference proteome</keyword>
<organism evidence="3 5">
    <name type="scientific">Clostridium formicaceticum</name>
    <dbReference type="NCBI Taxonomy" id="1497"/>
    <lineage>
        <taxon>Bacteria</taxon>
        <taxon>Bacillati</taxon>
        <taxon>Bacillota</taxon>
        <taxon>Clostridia</taxon>
        <taxon>Eubacteriales</taxon>
        <taxon>Clostridiaceae</taxon>
        <taxon>Clostridium</taxon>
    </lineage>
</organism>
<feature type="transmembrane region" description="Helical" evidence="1">
    <location>
        <begin position="6"/>
        <end position="26"/>
    </location>
</feature>
<dbReference type="EMBL" id="CP017603">
    <property type="protein sequence ID" value="AOY76799.1"/>
    <property type="molecule type" value="Genomic_DNA"/>
</dbReference>
<name>A0AAC9WFT7_9CLOT</name>
<accession>A0AAC9WFT7</accession>
<dbReference type="EMBL" id="CP020559">
    <property type="protein sequence ID" value="ARE87267.1"/>
    <property type="molecule type" value="Genomic_DNA"/>
</dbReference>
<keyword evidence="1" id="KW-0812">Transmembrane</keyword>
<evidence type="ECO:0000313" key="4">
    <source>
        <dbReference type="Proteomes" id="UP000177894"/>
    </source>
</evidence>
<evidence type="ECO:0008006" key="6">
    <source>
        <dbReference type="Google" id="ProtNLM"/>
    </source>
</evidence>
<dbReference type="RefSeq" id="WP_070969016.1">
    <property type="nucleotide sequence ID" value="NZ_CP017603.1"/>
</dbReference>
<reference evidence="3 5" key="2">
    <citation type="submission" date="2017-03" db="EMBL/GenBank/DDBJ databases">
        <title>Complete sequence of Clostridium formicaceticum DSM 92.</title>
        <authorList>
            <person name="Poehlein A."/>
            <person name="Karl M."/>
            <person name="Bengelsdorf F.R."/>
            <person name="Duerre P."/>
            <person name="Daniel R."/>
        </authorList>
    </citation>
    <scope>NUCLEOTIDE SEQUENCE [LARGE SCALE GENOMIC DNA]</scope>
    <source>
        <strain evidence="3 5">DSM 92</strain>
    </source>
</reference>
<reference evidence="2 4" key="1">
    <citation type="submission" date="2016-10" db="EMBL/GenBank/DDBJ databases">
        <title>Complete Genome Sequence of Acetogen Clostridium formicoaceticum ATCC 27076.</title>
        <authorList>
            <person name="Bao T."/>
            <person name="Cheng C."/>
            <person name="Zhao J."/>
            <person name="Yang S.-T."/>
            <person name="Wang J."/>
            <person name="Wang M."/>
        </authorList>
    </citation>
    <scope>NUCLEOTIDE SEQUENCE [LARGE SCALE GENOMIC DNA]</scope>
    <source>
        <strain evidence="2 4">ATCC 27076</strain>
    </source>
</reference>
<dbReference type="KEGG" id="cfm:BJL90_13620"/>
<protein>
    <recommendedName>
        <fullName evidence="6">Helix-turn-helix domain-containing protein</fullName>
    </recommendedName>
</protein>
<evidence type="ECO:0000313" key="2">
    <source>
        <dbReference type="EMBL" id="AOY76799.1"/>
    </source>
</evidence>
<sequence length="111" mass="12576">MRLEKWLVPSLILLSISIAFSGFFVGKSILALGKISQQVVVEQKINEDILSFSEAAVFLNISEEKLAFIVENSKLKDGKGIPYYKIDRNILFSRAALSKWIVYISENQSDY</sequence>
<keyword evidence="1" id="KW-0472">Membrane</keyword>
<keyword evidence="1" id="KW-1133">Transmembrane helix</keyword>
<dbReference type="Proteomes" id="UP000177894">
    <property type="component" value="Chromosome"/>
</dbReference>
<evidence type="ECO:0000256" key="1">
    <source>
        <dbReference type="SAM" id="Phobius"/>
    </source>
</evidence>
<gene>
    <name evidence="2" type="ORF">BJL90_13620</name>
    <name evidence="3" type="ORF">CLFO_16660</name>
</gene>